<dbReference type="GO" id="GO:0003677">
    <property type="term" value="F:DNA binding"/>
    <property type="evidence" value="ECO:0007669"/>
    <property type="project" value="UniProtKB-UniRule"/>
</dbReference>
<gene>
    <name evidence="4" type="ORF">JCM19240_5278</name>
</gene>
<sequence length="189" mass="21232">MTVNSKKRGRPEKGADGLSQSRIIDAAKKMMQTNGKIPSIRGLATELNIDAMAIYYYFKNKDSLLEAVAVSLVEGIYEPNNETRWQQEVTELGWSYLVLLSEYSGLLETLFKMQSSGPAEVFITRFNDVVEPLNLTPDDKSNAVSLLADYLHGFAFSMQFSDVTEQEQRRIYEGSMSLYLKAVTPALPQ</sequence>
<dbReference type="PRINTS" id="PR00455">
    <property type="entry name" value="HTHTETR"/>
</dbReference>
<dbReference type="OrthoDB" id="329481at2"/>
<keyword evidence="1 2" id="KW-0238">DNA-binding</keyword>
<dbReference type="InterPro" id="IPR001647">
    <property type="entry name" value="HTH_TetR"/>
</dbReference>
<proteinExistence type="predicted"/>
<dbReference type="InterPro" id="IPR009057">
    <property type="entry name" value="Homeodomain-like_sf"/>
</dbReference>
<evidence type="ECO:0000313" key="4">
    <source>
        <dbReference type="EMBL" id="GAL31847.1"/>
    </source>
</evidence>
<dbReference type="Pfam" id="PF00440">
    <property type="entry name" value="TetR_N"/>
    <property type="match status" value="1"/>
</dbReference>
<evidence type="ECO:0000313" key="5">
    <source>
        <dbReference type="Proteomes" id="UP000029224"/>
    </source>
</evidence>
<evidence type="ECO:0000256" key="1">
    <source>
        <dbReference type="ARBA" id="ARBA00023125"/>
    </source>
</evidence>
<feature type="domain" description="HTH tetR-type" evidence="3">
    <location>
        <begin position="17"/>
        <end position="76"/>
    </location>
</feature>
<keyword evidence="5" id="KW-1185">Reference proteome</keyword>
<organism evidence="4 5">
    <name type="scientific">Vibrio maritimus</name>
    <dbReference type="NCBI Taxonomy" id="990268"/>
    <lineage>
        <taxon>Bacteria</taxon>
        <taxon>Pseudomonadati</taxon>
        <taxon>Pseudomonadota</taxon>
        <taxon>Gammaproteobacteria</taxon>
        <taxon>Vibrionales</taxon>
        <taxon>Vibrionaceae</taxon>
        <taxon>Vibrio</taxon>
    </lineage>
</organism>
<dbReference type="Gene3D" id="1.10.357.10">
    <property type="entry name" value="Tetracycline Repressor, domain 2"/>
    <property type="match status" value="1"/>
</dbReference>
<dbReference type="EMBL" id="BBMT01000001">
    <property type="protein sequence ID" value="GAL31847.1"/>
    <property type="molecule type" value="Genomic_DNA"/>
</dbReference>
<feature type="DNA-binding region" description="H-T-H motif" evidence="2">
    <location>
        <begin position="39"/>
        <end position="58"/>
    </location>
</feature>
<dbReference type="SUPFAM" id="SSF46689">
    <property type="entry name" value="Homeodomain-like"/>
    <property type="match status" value="1"/>
</dbReference>
<dbReference type="Proteomes" id="UP000029224">
    <property type="component" value="Unassembled WGS sequence"/>
</dbReference>
<accession>A0A090TKF9</accession>
<reference evidence="4 5" key="2">
    <citation type="submission" date="2014-09" db="EMBL/GenBank/DDBJ databases">
        <authorList>
            <consortium name="NBRP consortium"/>
            <person name="Sawabe T."/>
            <person name="Meirelles P."/>
            <person name="Nakanishi M."/>
            <person name="Sayaka M."/>
            <person name="Hattori M."/>
            <person name="Ohkuma M."/>
        </authorList>
    </citation>
    <scope>NUCLEOTIDE SEQUENCE [LARGE SCALE GENOMIC DNA]</scope>
    <source>
        <strain evidence="4 5">JCM 19240</strain>
    </source>
</reference>
<dbReference type="PROSITE" id="PS50977">
    <property type="entry name" value="HTH_TETR_2"/>
    <property type="match status" value="1"/>
</dbReference>
<evidence type="ECO:0000256" key="2">
    <source>
        <dbReference type="PROSITE-ProRule" id="PRU00335"/>
    </source>
</evidence>
<evidence type="ECO:0000259" key="3">
    <source>
        <dbReference type="PROSITE" id="PS50977"/>
    </source>
</evidence>
<protein>
    <submittedName>
        <fullName evidence="4">Transcriptional regulator TetR family</fullName>
    </submittedName>
</protein>
<dbReference type="AlphaFoldDB" id="A0A090TKF9"/>
<name>A0A090TKF9_9VIBR</name>
<comment type="caution">
    <text evidence="4">The sequence shown here is derived from an EMBL/GenBank/DDBJ whole genome shotgun (WGS) entry which is preliminary data.</text>
</comment>
<reference evidence="4 5" key="1">
    <citation type="submission" date="2014-09" db="EMBL/GenBank/DDBJ databases">
        <title>Vibrio maritimus JCM 19240. (C210) whole genome shotgun sequence.</title>
        <authorList>
            <person name="Sawabe T."/>
            <person name="Meirelles P."/>
            <person name="Nakanishi M."/>
            <person name="Sayaka M."/>
            <person name="Hattori M."/>
            <person name="Ohkuma M."/>
        </authorList>
    </citation>
    <scope>NUCLEOTIDE SEQUENCE [LARGE SCALE GENOMIC DNA]</scope>
    <source>
        <strain evidence="4 5">JCM 19240</strain>
    </source>
</reference>